<comment type="caution">
    <text evidence="3">The sequence shown here is derived from an EMBL/GenBank/DDBJ whole genome shotgun (WGS) entry which is preliminary data.</text>
</comment>
<dbReference type="EC" id="1.-.-.-" evidence="3"/>
<dbReference type="EMBL" id="JAGEOJ010000008">
    <property type="protein sequence ID" value="MBO2449515.1"/>
    <property type="molecule type" value="Genomic_DNA"/>
</dbReference>
<dbReference type="InterPro" id="IPR011251">
    <property type="entry name" value="Luciferase-like_dom"/>
</dbReference>
<feature type="domain" description="Luciferase-like" evidence="2">
    <location>
        <begin position="8"/>
        <end position="291"/>
    </location>
</feature>
<evidence type="ECO:0000256" key="1">
    <source>
        <dbReference type="ARBA" id="ARBA00023002"/>
    </source>
</evidence>
<organism evidence="3 4">
    <name type="scientific">Actinomadura barringtoniae</name>
    <dbReference type="NCBI Taxonomy" id="1427535"/>
    <lineage>
        <taxon>Bacteria</taxon>
        <taxon>Bacillati</taxon>
        <taxon>Actinomycetota</taxon>
        <taxon>Actinomycetes</taxon>
        <taxon>Streptosporangiales</taxon>
        <taxon>Thermomonosporaceae</taxon>
        <taxon>Actinomadura</taxon>
    </lineage>
</organism>
<sequence>MIKLGYFLSSEEHSPAELVRQAELAELAGFEGLWISDHFHPWLDEQGQSPFVWSMIGAIARTSSLPITTAVTCPLVRTHPVVVAQAAATSAALCEGGFRLGVGTGEVLNEHVTGSAWPPAEERLEMLEEAVEVIRRMFTGALVTHRGEHYTVDTARLYTLPERPPPIYMSAFGEKAARTAGRVADGLMSIAPDSGLVNAFEQAGGQGKPVQGGLKVCWGADAAEARATALRNWPNDHLPGEAAQLLPLPRHFRQLSQLVTEEMVAEQVPCGSDADAHIKAIEQFADAGFDEIYVSQIGPGTQEGFFGFYAEHVLPQLRKKGFS</sequence>
<evidence type="ECO:0000313" key="4">
    <source>
        <dbReference type="Proteomes" id="UP000669179"/>
    </source>
</evidence>
<dbReference type="Pfam" id="PF00296">
    <property type="entry name" value="Bac_luciferase"/>
    <property type="match status" value="1"/>
</dbReference>
<dbReference type="InterPro" id="IPR019945">
    <property type="entry name" value="F420_G6P_DH-rel"/>
</dbReference>
<dbReference type="CDD" id="cd01097">
    <property type="entry name" value="Tetrahydromethanopterin_reductase"/>
    <property type="match status" value="1"/>
</dbReference>
<dbReference type="InterPro" id="IPR050564">
    <property type="entry name" value="F420-G6PD/mer"/>
</dbReference>
<evidence type="ECO:0000313" key="3">
    <source>
        <dbReference type="EMBL" id="MBO2449515.1"/>
    </source>
</evidence>
<evidence type="ECO:0000259" key="2">
    <source>
        <dbReference type="Pfam" id="PF00296"/>
    </source>
</evidence>
<reference evidence="3" key="1">
    <citation type="submission" date="2021-03" db="EMBL/GenBank/DDBJ databases">
        <authorList>
            <person name="Kanchanasin P."/>
            <person name="Saeng-In P."/>
            <person name="Phongsopitanun W."/>
            <person name="Yuki M."/>
            <person name="Kudo T."/>
            <person name="Ohkuma M."/>
            <person name="Tanasupawat S."/>
        </authorList>
    </citation>
    <scope>NUCLEOTIDE SEQUENCE</scope>
    <source>
        <strain evidence="3">GKU 128</strain>
    </source>
</reference>
<dbReference type="InterPro" id="IPR036661">
    <property type="entry name" value="Luciferase-like_sf"/>
</dbReference>
<gene>
    <name evidence="3" type="ORF">J4573_20610</name>
</gene>
<protein>
    <submittedName>
        <fullName evidence="3">TIGR03557 family F420-dependent LLM class oxidoreductase</fullName>
        <ecNumber evidence="3">1.-.-.-</ecNumber>
    </submittedName>
</protein>
<dbReference type="PANTHER" id="PTHR43244">
    <property type="match status" value="1"/>
</dbReference>
<name>A0A939TAW7_9ACTN</name>
<keyword evidence="4" id="KW-1185">Reference proteome</keyword>
<dbReference type="PANTHER" id="PTHR43244:SF1">
    <property type="entry name" value="5,10-METHYLENETETRAHYDROMETHANOPTERIN REDUCTASE"/>
    <property type="match status" value="1"/>
</dbReference>
<dbReference type="SUPFAM" id="SSF51679">
    <property type="entry name" value="Bacterial luciferase-like"/>
    <property type="match status" value="1"/>
</dbReference>
<dbReference type="AlphaFoldDB" id="A0A939TAW7"/>
<dbReference type="Proteomes" id="UP000669179">
    <property type="component" value="Unassembled WGS sequence"/>
</dbReference>
<keyword evidence="1 3" id="KW-0560">Oxidoreductase</keyword>
<dbReference type="GO" id="GO:0016705">
    <property type="term" value="F:oxidoreductase activity, acting on paired donors, with incorporation or reduction of molecular oxygen"/>
    <property type="evidence" value="ECO:0007669"/>
    <property type="project" value="InterPro"/>
</dbReference>
<dbReference type="NCBIfam" id="TIGR03557">
    <property type="entry name" value="F420_G6P_family"/>
    <property type="match status" value="1"/>
</dbReference>
<dbReference type="Gene3D" id="3.20.20.30">
    <property type="entry name" value="Luciferase-like domain"/>
    <property type="match status" value="1"/>
</dbReference>
<proteinExistence type="predicted"/>
<dbReference type="RefSeq" id="WP_208257404.1">
    <property type="nucleotide sequence ID" value="NZ_JAGEOJ010000008.1"/>
</dbReference>
<accession>A0A939TAW7</accession>